<organism evidence="1 2">
    <name type="scientific">Methanomethylophilus alvi</name>
    <dbReference type="NCBI Taxonomy" id="1291540"/>
    <lineage>
        <taxon>Archaea</taxon>
        <taxon>Methanobacteriati</taxon>
        <taxon>Thermoplasmatota</taxon>
        <taxon>Thermoplasmata</taxon>
        <taxon>Methanomassiliicoccales</taxon>
        <taxon>Methanomethylophilaceae</taxon>
        <taxon>Methanomethylophilus</taxon>
    </lineage>
</organism>
<accession>A0A3G3IGP9</accession>
<protein>
    <submittedName>
        <fullName evidence="1">Uncharacterized protein</fullName>
    </submittedName>
</protein>
<evidence type="ECO:0000313" key="2">
    <source>
        <dbReference type="Proteomes" id="UP000273278"/>
    </source>
</evidence>
<proteinExistence type="predicted"/>
<name>A0A3G3IGP9_9ARCH</name>
<dbReference type="Proteomes" id="UP000273278">
    <property type="component" value="Chromosome"/>
</dbReference>
<evidence type="ECO:0000313" key="1">
    <source>
        <dbReference type="EMBL" id="AYQ54848.1"/>
    </source>
</evidence>
<sequence length="261" mass="30092">MVLSNLVGERINEELLNNLKQDMFLRSDGLYYLVDEIASEDDLGQIKSSIEDYLENFGCFEVAAMWEYYKPIINDRIIMSKNHFGELAIFLMNNECHIRDYYNISFVKKPRVGFPPSFKKCISKIETVVCEEYCGTMPDESISAEFYGFSIKNLQKIIKDFSDTLYFTEINGSECIQHIDNLGLPEDLSDTISNSVEKLESIGIPLTLEAIHTAISLDLGFSFRDEYGIIDDATLKMIIQRHCNLVPKHMWDHSILREVHE</sequence>
<dbReference type="AlphaFoldDB" id="A0A3G3IGP9"/>
<gene>
    <name evidence="1" type="ORF">BKD89_03380</name>
</gene>
<reference evidence="1 2" key="1">
    <citation type="submission" date="2016-10" db="EMBL/GenBank/DDBJ databases">
        <title>Complete genome of the TMA-utilizing, human hosted archaeon Methanomethylophilus alvus Gen. nov, sp. nov., strain Mx-05, derived from a pure culture.</title>
        <authorList>
            <person name="Brugere J.-F."/>
            <person name="Ben Hania W."/>
            <person name="Chaudhary P.P."/>
            <person name="Gaci N."/>
            <person name="Borrel G."/>
            <person name="Cao Van Tuat L."/>
            <person name="Fardeau M.-L."/>
            <person name="Harris H.M.B."/>
            <person name="O'Toole P.W."/>
            <person name="Ollivier B."/>
        </authorList>
    </citation>
    <scope>NUCLEOTIDE SEQUENCE [LARGE SCALE GENOMIC DNA]</scope>
    <source>
        <strain evidence="1 2">Mx-05</strain>
    </source>
</reference>
<dbReference type="EMBL" id="CP017686">
    <property type="protein sequence ID" value="AYQ54848.1"/>
    <property type="molecule type" value="Genomic_DNA"/>
</dbReference>